<reference evidence="9" key="1">
    <citation type="submission" date="2016-09" db="EMBL/GenBank/DDBJ databases">
        <authorList>
            <person name="Varghese N."/>
            <person name="Submissions S."/>
        </authorList>
    </citation>
    <scope>NUCLEOTIDE SEQUENCE [LARGE SCALE GENOMIC DNA]</scope>
    <source>
        <strain evidence="9">JS23</strain>
    </source>
</reference>
<feature type="chain" id="PRO_5017277906" evidence="5">
    <location>
        <begin position="22"/>
        <end position="594"/>
    </location>
</feature>
<evidence type="ECO:0000313" key="8">
    <source>
        <dbReference type="EMBL" id="SDV46676.1"/>
    </source>
</evidence>
<evidence type="ECO:0000259" key="7">
    <source>
        <dbReference type="Pfam" id="PF08386"/>
    </source>
</evidence>
<feature type="domain" description="Peptidase S33 tripeptidyl aminopeptidase-like C-terminal" evidence="7">
    <location>
        <begin position="458"/>
        <end position="552"/>
    </location>
</feature>
<evidence type="ECO:0000313" key="9">
    <source>
        <dbReference type="Proteomes" id="UP000243719"/>
    </source>
</evidence>
<dbReference type="Proteomes" id="UP000243719">
    <property type="component" value="Unassembled WGS sequence"/>
</dbReference>
<protein>
    <submittedName>
        <fullName evidence="8">Alpha/beta hydrolase fold</fullName>
    </submittedName>
</protein>
<keyword evidence="2 5" id="KW-0732">Signal</keyword>
<feature type="region of interest" description="Disordered" evidence="4">
    <location>
        <begin position="564"/>
        <end position="594"/>
    </location>
</feature>
<dbReference type="GO" id="GO:0016787">
    <property type="term" value="F:hydrolase activity"/>
    <property type="evidence" value="ECO:0007669"/>
    <property type="project" value="UniProtKB-KW"/>
</dbReference>
<dbReference type="InterPro" id="IPR000073">
    <property type="entry name" value="AB_hydrolase_1"/>
</dbReference>
<accession>A0A1H2PJX5</accession>
<dbReference type="PANTHER" id="PTHR43248:SF29">
    <property type="entry name" value="TRIPEPTIDYL AMINOPEPTIDASE"/>
    <property type="match status" value="1"/>
</dbReference>
<keyword evidence="3 8" id="KW-0378">Hydrolase</keyword>
<dbReference type="InterPro" id="IPR051601">
    <property type="entry name" value="Serine_prot/Carboxylest_S33"/>
</dbReference>
<evidence type="ECO:0000256" key="4">
    <source>
        <dbReference type="SAM" id="MobiDB-lite"/>
    </source>
</evidence>
<feature type="domain" description="AB hydrolase-1" evidence="6">
    <location>
        <begin position="105"/>
        <end position="278"/>
    </location>
</feature>
<dbReference type="Pfam" id="PF00561">
    <property type="entry name" value="Abhydrolase_1"/>
    <property type="match status" value="1"/>
</dbReference>
<evidence type="ECO:0000259" key="6">
    <source>
        <dbReference type="Pfam" id="PF00561"/>
    </source>
</evidence>
<evidence type="ECO:0000256" key="3">
    <source>
        <dbReference type="ARBA" id="ARBA00022801"/>
    </source>
</evidence>
<dbReference type="SUPFAM" id="SSF53474">
    <property type="entry name" value="alpha/beta-Hydrolases"/>
    <property type="match status" value="1"/>
</dbReference>
<proteinExistence type="inferred from homology"/>
<evidence type="ECO:0000256" key="1">
    <source>
        <dbReference type="ARBA" id="ARBA00010088"/>
    </source>
</evidence>
<keyword evidence="9" id="KW-1185">Reference proteome</keyword>
<feature type="signal peptide" evidence="5">
    <location>
        <begin position="1"/>
        <end position="21"/>
    </location>
</feature>
<dbReference type="InterPro" id="IPR029058">
    <property type="entry name" value="AB_hydrolase_fold"/>
</dbReference>
<gene>
    <name evidence="8" type="ORF">SAMN05216551_101535</name>
</gene>
<dbReference type="InterPro" id="IPR013595">
    <property type="entry name" value="Pept_S33_TAP-like_C"/>
</dbReference>
<evidence type="ECO:0000256" key="5">
    <source>
        <dbReference type="SAM" id="SignalP"/>
    </source>
</evidence>
<dbReference type="Gene3D" id="3.40.50.1820">
    <property type="entry name" value="alpha/beta hydrolase"/>
    <property type="match status" value="1"/>
</dbReference>
<sequence>MKTTWKAFSLAALLLTGCGGHDVPIDNPTPTPDPLDTYRKQAVSWTTCATEQLGNYTSAAAQLGSALQCAQIVVPTDYSNPEGSQLTLSLMRVSAPDTANHQGSILINPGGPGADGLREGLSLALILRDVSPDNPLYTGLYQMSQRYDLVGFSPRGTVNASQLNCALTESEKFVAFLGEDRSASNLANAIYNVKLAADACKANPLTPFINTDTAARDLDIIRSVLNESKLDYLGYSYGTALGTWYARLFPENVGKMMLDGTVDIERPLALAVDADQAVAAQVVLDQVIAPYAASLSSVFDVGATVDEVRAIVPNAPIWAKQYVANNIYLPLGVRSLADNVVIVLAAVRGITEILATEPGLDGTTLRDRIASHRFATSDLANALVAQKAADASAYLDLYAANGAITTTSSSAANEVIPAESAVNIVVKCNDAPVSQDTQYWIDLGNSLLTQAPLYGGGTTANPCLSWGTPSVQKPSITGAQQAPAMLMVQGQYDPKTPLAGAQRTLGYLPKASMILVQNDNTHGIFPSQIACVDVTVGNYFAYGTQPARNTECSVPVLGASSETTATQKSSVAPQFLHPETTQERIEQRRRELQQ</sequence>
<comment type="similarity">
    <text evidence="1">Belongs to the peptidase S33 family.</text>
</comment>
<name>A0A1H2PJX5_9BURK</name>
<dbReference type="RefSeq" id="WP_091904258.1">
    <property type="nucleotide sequence ID" value="NZ_FNLO01000001.1"/>
</dbReference>
<evidence type="ECO:0000256" key="2">
    <source>
        <dbReference type="ARBA" id="ARBA00022729"/>
    </source>
</evidence>
<dbReference type="PANTHER" id="PTHR43248">
    <property type="entry name" value="2-SUCCINYL-6-HYDROXY-2,4-CYCLOHEXADIENE-1-CARBOXYLATE SYNTHASE"/>
    <property type="match status" value="1"/>
</dbReference>
<feature type="compositionally biased region" description="Basic and acidic residues" evidence="4">
    <location>
        <begin position="580"/>
        <end position="594"/>
    </location>
</feature>
<organism evidence="8 9">
    <name type="scientific">Chitinasiproducens palmae</name>
    <dbReference type="NCBI Taxonomy" id="1770053"/>
    <lineage>
        <taxon>Bacteria</taxon>
        <taxon>Pseudomonadati</taxon>
        <taxon>Pseudomonadota</taxon>
        <taxon>Betaproteobacteria</taxon>
        <taxon>Burkholderiales</taxon>
        <taxon>Burkholderiaceae</taxon>
        <taxon>Chitinasiproducens</taxon>
    </lineage>
</organism>
<dbReference type="Pfam" id="PF08386">
    <property type="entry name" value="Abhydrolase_4"/>
    <property type="match status" value="1"/>
</dbReference>
<dbReference type="EMBL" id="FNLO01000001">
    <property type="protein sequence ID" value="SDV46676.1"/>
    <property type="molecule type" value="Genomic_DNA"/>
</dbReference>
<dbReference type="AlphaFoldDB" id="A0A1H2PJX5"/>
<dbReference type="PROSITE" id="PS51257">
    <property type="entry name" value="PROKAR_LIPOPROTEIN"/>
    <property type="match status" value="1"/>
</dbReference>
<dbReference type="STRING" id="1770053.SAMN05216551_101535"/>
<dbReference type="OrthoDB" id="5519806at2"/>